<dbReference type="EMBL" id="PCXO01000005">
    <property type="protein sequence ID" value="PIR41399.1"/>
    <property type="molecule type" value="Genomic_DNA"/>
</dbReference>
<dbReference type="Proteomes" id="UP000230232">
    <property type="component" value="Unassembled WGS sequence"/>
</dbReference>
<evidence type="ECO:0000313" key="1">
    <source>
        <dbReference type="EMBL" id="PIR41399.1"/>
    </source>
</evidence>
<organism evidence="1 2">
    <name type="scientific">Candidatus Yanofskybacteria bacterium CG10_big_fil_rev_8_21_14_0_10_46_23</name>
    <dbReference type="NCBI Taxonomy" id="1975098"/>
    <lineage>
        <taxon>Bacteria</taxon>
        <taxon>Candidatus Yanofskyibacteriota</taxon>
    </lineage>
</organism>
<proteinExistence type="predicted"/>
<reference evidence="1 2" key="1">
    <citation type="submission" date="2017-09" db="EMBL/GenBank/DDBJ databases">
        <title>Depth-based differentiation of microbial function through sediment-hosted aquifers and enrichment of novel symbionts in the deep terrestrial subsurface.</title>
        <authorList>
            <person name="Probst A.J."/>
            <person name="Ladd B."/>
            <person name="Jarett J.K."/>
            <person name="Geller-Mcgrath D.E."/>
            <person name="Sieber C.M."/>
            <person name="Emerson J.B."/>
            <person name="Anantharaman K."/>
            <person name="Thomas B.C."/>
            <person name="Malmstrom R."/>
            <person name="Stieglmeier M."/>
            <person name="Klingl A."/>
            <person name="Woyke T."/>
            <person name="Ryan C.M."/>
            <person name="Banfield J.F."/>
        </authorList>
    </citation>
    <scope>NUCLEOTIDE SEQUENCE [LARGE SCALE GENOMIC DNA]</scope>
    <source>
        <strain evidence="1">CG10_big_fil_rev_8_21_14_0_10_46_23</strain>
    </source>
</reference>
<gene>
    <name evidence="1" type="ORF">COV31_00820</name>
</gene>
<evidence type="ECO:0000313" key="2">
    <source>
        <dbReference type="Proteomes" id="UP000230232"/>
    </source>
</evidence>
<name>A0A2H0R4F1_9BACT</name>
<dbReference type="AlphaFoldDB" id="A0A2H0R4F1"/>
<comment type="caution">
    <text evidence="1">The sequence shown here is derived from an EMBL/GenBank/DDBJ whole genome shotgun (WGS) entry which is preliminary data.</text>
</comment>
<sequence>MVRGHVLDAYLRVSKTFKWGTPAIQYDRYWLTRSTQQGHTIPGGNLLTFSFARDFPIAKRVSVTQFAKAIYSHGSVGLLGFENGWIGLYQPGLTLAHSDNLTFFVRGDFGGGLNVGDKPAFQELAVGFNFVF</sequence>
<accession>A0A2H0R4F1</accession>
<protein>
    <submittedName>
        <fullName evidence="1">Uncharacterized protein</fullName>
    </submittedName>
</protein>